<dbReference type="InterPro" id="IPR036188">
    <property type="entry name" value="FAD/NAD-bd_sf"/>
</dbReference>
<dbReference type="Gene3D" id="3.50.50.60">
    <property type="entry name" value="FAD/NAD(P)-binding domain"/>
    <property type="match status" value="1"/>
</dbReference>
<evidence type="ECO:0000313" key="3">
    <source>
        <dbReference type="EMBL" id="SDR20375.1"/>
    </source>
</evidence>
<dbReference type="SUPFAM" id="SSF51905">
    <property type="entry name" value="FAD/NAD(P)-binding domain"/>
    <property type="match status" value="1"/>
</dbReference>
<dbReference type="GO" id="GO:0016491">
    <property type="term" value="F:oxidoreductase activity"/>
    <property type="evidence" value="ECO:0007669"/>
    <property type="project" value="UniProtKB-KW"/>
</dbReference>
<accession>A0A1H1H4F5</accession>
<evidence type="ECO:0000313" key="4">
    <source>
        <dbReference type="Proteomes" id="UP000183487"/>
    </source>
</evidence>
<feature type="domain" description="FAD dependent oxidoreductase" evidence="2">
    <location>
        <begin position="4"/>
        <end position="359"/>
    </location>
</feature>
<dbReference type="OrthoDB" id="8713780at2"/>
<keyword evidence="1" id="KW-0560">Oxidoreductase</keyword>
<evidence type="ECO:0000259" key="2">
    <source>
        <dbReference type="Pfam" id="PF01266"/>
    </source>
</evidence>
<dbReference type="RefSeq" id="WP_074767039.1">
    <property type="nucleotide sequence ID" value="NZ_FNKP01000002.1"/>
</dbReference>
<dbReference type="AlphaFoldDB" id="A0A1H1H4F5"/>
<dbReference type="PANTHER" id="PTHR13847:SF287">
    <property type="entry name" value="FAD-DEPENDENT OXIDOREDUCTASE DOMAIN-CONTAINING PROTEIN 1"/>
    <property type="match status" value="1"/>
</dbReference>
<dbReference type="GO" id="GO:0005737">
    <property type="term" value="C:cytoplasm"/>
    <property type="evidence" value="ECO:0007669"/>
    <property type="project" value="TreeGrafter"/>
</dbReference>
<dbReference type="Proteomes" id="UP000183487">
    <property type="component" value="Unassembled WGS sequence"/>
</dbReference>
<name>A0A1H1H4F5_9BURK</name>
<keyword evidence="4" id="KW-1185">Reference proteome</keyword>
<reference evidence="4" key="1">
    <citation type="submission" date="2016-10" db="EMBL/GenBank/DDBJ databases">
        <authorList>
            <person name="Varghese N."/>
        </authorList>
    </citation>
    <scope>NUCLEOTIDE SEQUENCE [LARGE SCALE GENOMIC DNA]</scope>
    <source>
        <strain evidence="4">GAS106B</strain>
    </source>
</reference>
<dbReference type="EMBL" id="FNKP01000002">
    <property type="protein sequence ID" value="SDR20375.1"/>
    <property type="molecule type" value="Genomic_DNA"/>
</dbReference>
<dbReference type="Pfam" id="PF01266">
    <property type="entry name" value="DAO"/>
    <property type="match status" value="1"/>
</dbReference>
<gene>
    <name evidence="3" type="ORF">SAMN05443245_3526</name>
</gene>
<dbReference type="Gene3D" id="3.30.9.10">
    <property type="entry name" value="D-Amino Acid Oxidase, subunit A, domain 2"/>
    <property type="match status" value="1"/>
</dbReference>
<evidence type="ECO:0000256" key="1">
    <source>
        <dbReference type="ARBA" id="ARBA00023002"/>
    </source>
</evidence>
<proteinExistence type="predicted"/>
<organism evidence="3 4">
    <name type="scientific">Paraburkholderia fungorum</name>
    <dbReference type="NCBI Taxonomy" id="134537"/>
    <lineage>
        <taxon>Bacteria</taxon>
        <taxon>Pseudomonadati</taxon>
        <taxon>Pseudomonadota</taxon>
        <taxon>Betaproteobacteria</taxon>
        <taxon>Burkholderiales</taxon>
        <taxon>Burkholderiaceae</taxon>
        <taxon>Paraburkholderia</taxon>
    </lineage>
</organism>
<dbReference type="PANTHER" id="PTHR13847">
    <property type="entry name" value="SARCOSINE DEHYDROGENASE-RELATED"/>
    <property type="match status" value="1"/>
</dbReference>
<sequence length="390" mass="42390">MSSKVVIVGGGVIGSSIAYFLRLSDPTVSVTVIERDPTYASSSSALSAASIRQQFSTPLSIQMSLFGIEFLRSIGERLEVDGTQPSIDLHEGGYLFLATPVGMPTLRENHALQTRLGADISLLDTHGLQARFPWLNTEDLAAGAYGESGEGWFDGYGLVQALRKKAQALGARYVAADITAMHRTGNRVTHVQSANGETFACDVVVNAGGAWSRKIAQMVGIDLPVYARRRSIFNVTSPAKLERCPLLIDPSGVYFRPEGQSFICGTSPSADNDPDDLPLDEVDHALFDEVIWPTLAHRVPQFEALRVQNCWSGYYEYNVLDQNAVIGYHPDVANCIFANGFSGHGLQQGPATGRGISELILHGRYTTLDLDSLSFARVLEDRPIVEKNVV</sequence>
<dbReference type="InterPro" id="IPR006076">
    <property type="entry name" value="FAD-dep_OxRdtase"/>
</dbReference>
<protein>
    <submittedName>
        <fullName evidence="3">Glycine/D-amino acid oxidase</fullName>
    </submittedName>
</protein>
<dbReference type="GO" id="GO:0032981">
    <property type="term" value="P:mitochondrial respiratory chain complex I assembly"/>
    <property type="evidence" value="ECO:0007669"/>
    <property type="project" value="TreeGrafter"/>
</dbReference>